<reference evidence="1 2" key="1">
    <citation type="submission" date="2018-08" db="EMBL/GenBank/DDBJ databases">
        <title>Bacillus chawlae sp. nov., Bacillus glennii sp. nov., and Bacillus saganii sp. nov. Isolated from the Vehicle Assembly Building at Kennedy Space Center where the Viking Spacecraft were Assembled.</title>
        <authorList>
            <person name="Seuylemezian A."/>
            <person name="Vaishampayan P."/>
        </authorList>
    </citation>
    <scope>NUCLEOTIDE SEQUENCE [LARGE SCALE GENOMIC DNA]</scope>
    <source>
        <strain evidence="1 2">V47-23a</strain>
    </source>
</reference>
<organism evidence="1 2">
    <name type="scientific">Peribacillus saganii</name>
    <dbReference type="NCBI Taxonomy" id="2303992"/>
    <lineage>
        <taxon>Bacteria</taxon>
        <taxon>Bacillati</taxon>
        <taxon>Bacillota</taxon>
        <taxon>Bacilli</taxon>
        <taxon>Bacillales</taxon>
        <taxon>Bacillaceae</taxon>
        <taxon>Peribacillus</taxon>
    </lineage>
</organism>
<dbReference type="AlphaFoldDB" id="A0A372LS89"/>
<gene>
    <name evidence="1" type="ORF">D0469_03640</name>
</gene>
<proteinExistence type="predicted"/>
<name>A0A372LS89_9BACI</name>
<evidence type="ECO:0000313" key="1">
    <source>
        <dbReference type="EMBL" id="RFU71043.1"/>
    </source>
</evidence>
<comment type="caution">
    <text evidence="1">The sequence shown here is derived from an EMBL/GenBank/DDBJ whole genome shotgun (WGS) entry which is preliminary data.</text>
</comment>
<protein>
    <submittedName>
        <fullName evidence="1">Uncharacterized protein</fullName>
    </submittedName>
</protein>
<keyword evidence="2" id="KW-1185">Reference proteome</keyword>
<evidence type="ECO:0000313" key="2">
    <source>
        <dbReference type="Proteomes" id="UP000264541"/>
    </source>
</evidence>
<sequence>MSKNVDSKNYVDLPLYIEWNTIIIILRKGVGVLAFPFNRCNLFQRDTSITVTSLKLPLDELGKTELYPKRQAKIWLKWDKLQEED</sequence>
<accession>A0A372LS89</accession>
<dbReference type="Proteomes" id="UP000264541">
    <property type="component" value="Unassembled WGS sequence"/>
</dbReference>
<dbReference type="EMBL" id="QVTE01000008">
    <property type="protein sequence ID" value="RFU71043.1"/>
    <property type="molecule type" value="Genomic_DNA"/>
</dbReference>